<evidence type="ECO:0000256" key="3">
    <source>
        <dbReference type="ARBA" id="ARBA00022679"/>
    </source>
</evidence>
<feature type="transmembrane region" description="Helical" evidence="8">
    <location>
        <begin position="197"/>
        <end position="216"/>
    </location>
</feature>
<evidence type="ECO:0000256" key="4">
    <source>
        <dbReference type="ARBA" id="ARBA00022692"/>
    </source>
</evidence>
<keyword evidence="10" id="KW-1185">Reference proteome</keyword>
<evidence type="ECO:0000256" key="2">
    <source>
        <dbReference type="ARBA" id="ARBA00022475"/>
    </source>
</evidence>
<evidence type="ECO:0000313" key="9">
    <source>
        <dbReference type="EMBL" id="SJN33258.1"/>
    </source>
</evidence>
<feature type="transmembrane region" description="Helical" evidence="8">
    <location>
        <begin position="94"/>
        <end position="117"/>
    </location>
</feature>
<evidence type="ECO:0000256" key="1">
    <source>
        <dbReference type="ARBA" id="ARBA00004651"/>
    </source>
</evidence>
<comment type="similarity">
    <text evidence="7">Belongs to the glycosyltransferase 87 family.</text>
</comment>
<gene>
    <name evidence="9" type="ORF">FM114_08505</name>
</gene>
<sequence>MSSPAPESSPPSLLGTDIRRLLLGSAVPWVALWVLSRCWMLHQWAKDYTFIINDVRYYFGQLQGAQDYSTVLREYPMPVVWLLDVLRQPIDDDVSLYCLLFALLMAVLDGGFSVWLWQGRSKVAAIYWMVFTFAMGPLIWFRYDLLAGVVVGVAVFLVARRPGLSGALMALGAGIKLWPALLIAPLLGRDRSSRERLVWFSATGMGLALASLLVAGPMRLVSPLSWQSGRGLQIESAWASVPILLRAFGGPEQAGNAAVRWDVRMSPFNAFEVFGPHVETLLRLSSVAMALGVLYTGVIAVLVFREGASPDLRALACLSIVLVMLSANKTLSPQYVAWLGAVSAAWLGLAPRGKHRARATLVAVTCLAIAWATQYVYPNHYLGLIVPETADRGATAALVGRNLGLVGLTAITVWWTVEGLMTNRFAQATRVTDNIASR</sequence>
<feature type="transmembrane region" description="Helical" evidence="8">
    <location>
        <begin position="21"/>
        <end position="42"/>
    </location>
</feature>
<feature type="transmembrane region" description="Helical" evidence="8">
    <location>
        <begin position="281"/>
        <end position="304"/>
    </location>
</feature>
<evidence type="ECO:0000256" key="5">
    <source>
        <dbReference type="ARBA" id="ARBA00022989"/>
    </source>
</evidence>
<feature type="transmembrane region" description="Helical" evidence="8">
    <location>
        <begin position="124"/>
        <end position="143"/>
    </location>
</feature>
<dbReference type="Pfam" id="PF09594">
    <property type="entry name" value="GT87"/>
    <property type="match status" value="1"/>
</dbReference>
<dbReference type="EMBL" id="FUKQ01000032">
    <property type="protein sequence ID" value="SJN33258.1"/>
    <property type="molecule type" value="Genomic_DNA"/>
</dbReference>
<keyword evidence="3" id="KW-0808">Transferase</keyword>
<dbReference type="GO" id="GO:0016758">
    <property type="term" value="F:hexosyltransferase activity"/>
    <property type="evidence" value="ECO:0007669"/>
    <property type="project" value="InterPro"/>
</dbReference>
<dbReference type="STRING" id="1255658.FM114_08505"/>
<keyword evidence="5 8" id="KW-1133">Transmembrane helix</keyword>
<accession>A0A1R4JMK8</accession>
<evidence type="ECO:0000256" key="6">
    <source>
        <dbReference type="ARBA" id="ARBA00023136"/>
    </source>
</evidence>
<protein>
    <recommendedName>
        <fullName evidence="11">DUF2029 domain-containing protein</fullName>
    </recommendedName>
</protein>
<evidence type="ECO:0000313" key="10">
    <source>
        <dbReference type="Proteomes" id="UP000188342"/>
    </source>
</evidence>
<feature type="transmembrane region" description="Helical" evidence="8">
    <location>
        <begin position="397"/>
        <end position="417"/>
    </location>
</feature>
<keyword evidence="6 8" id="KW-0472">Membrane</keyword>
<evidence type="ECO:0008006" key="11">
    <source>
        <dbReference type="Google" id="ProtNLM"/>
    </source>
</evidence>
<dbReference type="AlphaFoldDB" id="A0A1R4JMK8"/>
<proteinExistence type="inferred from homology"/>
<keyword evidence="2" id="KW-1003">Cell membrane</keyword>
<dbReference type="InterPro" id="IPR018584">
    <property type="entry name" value="GT87"/>
</dbReference>
<comment type="subcellular location">
    <subcellularLocation>
        <location evidence="1">Cell membrane</location>
        <topology evidence="1">Multi-pass membrane protein</topology>
    </subcellularLocation>
</comment>
<keyword evidence="4 8" id="KW-0812">Transmembrane</keyword>
<name>A0A1R4JMK8_9ACTN</name>
<evidence type="ECO:0000256" key="8">
    <source>
        <dbReference type="SAM" id="Phobius"/>
    </source>
</evidence>
<dbReference type="Proteomes" id="UP000188342">
    <property type="component" value="Unassembled WGS sequence"/>
</dbReference>
<dbReference type="GO" id="GO:0005886">
    <property type="term" value="C:plasma membrane"/>
    <property type="evidence" value="ECO:0007669"/>
    <property type="project" value="UniProtKB-SubCell"/>
</dbReference>
<dbReference type="OrthoDB" id="581198at2"/>
<feature type="transmembrane region" description="Helical" evidence="8">
    <location>
        <begin position="357"/>
        <end position="377"/>
    </location>
</feature>
<dbReference type="RefSeq" id="WP_094764713.1">
    <property type="nucleotide sequence ID" value="NZ_FUKQ01000032.1"/>
</dbReference>
<reference evidence="9 10" key="1">
    <citation type="submission" date="2017-02" db="EMBL/GenBank/DDBJ databases">
        <authorList>
            <person name="Peterson S.W."/>
        </authorList>
    </citation>
    <scope>NUCLEOTIDE SEQUENCE [LARGE SCALE GENOMIC DNA]</scope>
    <source>
        <strain evidence="9 10">LSP_Lj1</strain>
    </source>
</reference>
<organism evidence="9 10">
    <name type="scientific">Luteococcus japonicus LSP_Lj1</name>
    <dbReference type="NCBI Taxonomy" id="1255658"/>
    <lineage>
        <taxon>Bacteria</taxon>
        <taxon>Bacillati</taxon>
        <taxon>Actinomycetota</taxon>
        <taxon>Actinomycetes</taxon>
        <taxon>Propionibacteriales</taxon>
        <taxon>Propionibacteriaceae</taxon>
        <taxon>Luteococcus</taxon>
    </lineage>
</organism>
<feature type="transmembrane region" description="Helical" evidence="8">
    <location>
        <begin position="163"/>
        <end position="185"/>
    </location>
</feature>
<evidence type="ECO:0000256" key="7">
    <source>
        <dbReference type="ARBA" id="ARBA00024033"/>
    </source>
</evidence>